<dbReference type="PRINTS" id="PR00387">
    <property type="entry name" value="PDIESTERASE1"/>
</dbReference>
<dbReference type="EMBL" id="HBIP01029237">
    <property type="protein sequence ID" value="CAE0502594.1"/>
    <property type="molecule type" value="Transcribed_RNA"/>
</dbReference>
<feature type="binding site" evidence="5">
    <location>
        <position position="581"/>
    </location>
    <ligand>
        <name>Zn(2+)</name>
        <dbReference type="ChEBI" id="CHEBI:29105"/>
        <label>2</label>
    </ligand>
</feature>
<proteinExistence type="inferred from homology"/>
<evidence type="ECO:0000259" key="9">
    <source>
        <dbReference type="PROSITE" id="PS51845"/>
    </source>
</evidence>
<feature type="transmembrane region" description="Helical" evidence="8">
    <location>
        <begin position="20"/>
        <end position="38"/>
    </location>
</feature>
<feature type="region of interest" description="Disordered" evidence="7">
    <location>
        <begin position="403"/>
        <end position="432"/>
    </location>
</feature>
<name>A0A7S3VRT0_DUNTE</name>
<feature type="compositionally biased region" description="Acidic residues" evidence="7">
    <location>
        <begin position="112"/>
        <end position="125"/>
    </location>
</feature>
<dbReference type="InterPro" id="IPR023174">
    <property type="entry name" value="PDEase_CS"/>
</dbReference>
<feature type="compositionally biased region" description="Polar residues" evidence="7">
    <location>
        <begin position="738"/>
        <end position="764"/>
    </location>
</feature>
<dbReference type="EC" id="3.1.4.-" evidence="6"/>
<feature type="binding site" evidence="4">
    <location>
        <begin position="539"/>
        <end position="543"/>
    </location>
    <ligand>
        <name>AMP</name>
        <dbReference type="ChEBI" id="CHEBI:456215"/>
    </ligand>
</feature>
<dbReference type="PROSITE" id="PS51845">
    <property type="entry name" value="PDEASE_I_2"/>
    <property type="match status" value="1"/>
</dbReference>
<feature type="binding site" evidence="5">
    <location>
        <position position="543"/>
    </location>
    <ligand>
        <name>Zn(2+)</name>
        <dbReference type="ChEBI" id="CHEBI:29105"/>
        <label>1</label>
    </ligand>
</feature>
<feature type="region of interest" description="Disordered" evidence="7">
    <location>
        <begin position="326"/>
        <end position="360"/>
    </location>
</feature>
<dbReference type="PROSITE" id="PS51257">
    <property type="entry name" value="PROKAR_LIPOPROTEIN"/>
    <property type="match status" value="1"/>
</dbReference>
<keyword evidence="8" id="KW-0472">Membrane</keyword>
<feature type="compositionally biased region" description="Basic residues" evidence="7">
    <location>
        <begin position="662"/>
        <end position="672"/>
    </location>
</feature>
<feature type="active site" description="Proton donor" evidence="3">
    <location>
        <position position="539"/>
    </location>
</feature>
<dbReference type="PROSITE" id="PS00126">
    <property type="entry name" value="PDEASE_I_1"/>
    <property type="match status" value="1"/>
</dbReference>
<dbReference type="GO" id="GO:0046872">
    <property type="term" value="F:metal ion binding"/>
    <property type="evidence" value="ECO:0007669"/>
    <property type="project" value="UniProtKB-KW"/>
</dbReference>
<feature type="compositionally biased region" description="Pro residues" evidence="7">
    <location>
        <begin position="681"/>
        <end position="692"/>
    </location>
</feature>
<dbReference type="SUPFAM" id="SSF109604">
    <property type="entry name" value="HD-domain/PDEase-like"/>
    <property type="match status" value="2"/>
</dbReference>
<feature type="domain" description="PDEase" evidence="9">
    <location>
        <begin position="444"/>
        <end position="936"/>
    </location>
</feature>
<keyword evidence="1 5" id="KW-0479">Metal-binding</keyword>
<feature type="region of interest" description="Disordered" evidence="7">
    <location>
        <begin position="95"/>
        <end position="128"/>
    </location>
</feature>
<dbReference type="InterPro" id="IPR002073">
    <property type="entry name" value="PDEase_catalytic_dom"/>
</dbReference>
<feature type="region of interest" description="Disordered" evidence="7">
    <location>
        <begin position="734"/>
        <end position="764"/>
    </location>
</feature>
<evidence type="ECO:0000256" key="3">
    <source>
        <dbReference type="PIRSR" id="PIRSR623088-1"/>
    </source>
</evidence>
<dbReference type="Gene3D" id="1.10.1300.10">
    <property type="entry name" value="3'5'-cyclic nucleotide phosphodiesterase, catalytic domain"/>
    <property type="match status" value="2"/>
</dbReference>
<reference evidence="10" key="1">
    <citation type="submission" date="2021-01" db="EMBL/GenBank/DDBJ databases">
        <authorList>
            <person name="Corre E."/>
            <person name="Pelletier E."/>
            <person name="Niang G."/>
            <person name="Scheremetjew M."/>
            <person name="Finn R."/>
            <person name="Kale V."/>
            <person name="Holt S."/>
            <person name="Cochrane G."/>
            <person name="Meng A."/>
            <person name="Brown T."/>
            <person name="Cohen L."/>
        </authorList>
    </citation>
    <scope>NUCLEOTIDE SEQUENCE</scope>
    <source>
        <strain evidence="10">CCMP1320</strain>
    </source>
</reference>
<dbReference type="Pfam" id="PF00233">
    <property type="entry name" value="PDEase_I"/>
    <property type="match status" value="2"/>
</dbReference>
<accession>A0A7S3VRT0</accession>
<evidence type="ECO:0000256" key="6">
    <source>
        <dbReference type="RuleBase" id="RU363067"/>
    </source>
</evidence>
<feature type="binding site" evidence="4">
    <location>
        <position position="842"/>
    </location>
    <ligand>
        <name>AMP</name>
        <dbReference type="ChEBI" id="CHEBI:456215"/>
    </ligand>
</feature>
<dbReference type="AlphaFoldDB" id="A0A7S3VRT0"/>
<dbReference type="GO" id="GO:0007165">
    <property type="term" value="P:signal transduction"/>
    <property type="evidence" value="ECO:0007669"/>
    <property type="project" value="InterPro"/>
</dbReference>
<evidence type="ECO:0000256" key="4">
    <source>
        <dbReference type="PIRSR" id="PIRSR623088-2"/>
    </source>
</evidence>
<evidence type="ECO:0000256" key="5">
    <source>
        <dbReference type="PIRSR" id="PIRSR623088-3"/>
    </source>
</evidence>
<dbReference type="PANTHER" id="PTHR11347">
    <property type="entry name" value="CYCLIC NUCLEOTIDE PHOSPHODIESTERASE"/>
    <property type="match status" value="1"/>
</dbReference>
<gene>
    <name evidence="10" type="ORF">DTER00134_LOCUS17667</name>
</gene>
<feature type="region of interest" description="Disordered" evidence="7">
    <location>
        <begin position="652"/>
        <end position="716"/>
    </location>
</feature>
<feature type="binding site" evidence="5">
    <location>
        <position position="581"/>
    </location>
    <ligand>
        <name>Zn(2+)</name>
        <dbReference type="ChEBI" id="CHEBI:29105"/>
        <label>1</label>
    </ligand>
</feature>
<sequence>MSWKEHRSEIWAEVWLESRPFQWGVICIAGACCALRVLQAGNLSALCSFVLDFTLASGLMFCVMQQWMSHKIQNIAKVSAMEMIGQRSWDEALAGGKEDHREGPQTDKLQEPDQEDEEDEYEDEPQLQAGSPADLILEVLDLIIAGGMPHSHDLHLLRDSILRGALHKAMYQPLDLGQDLHRLIMEPDVEASLYQQLLGCTMTPRDAGEPAQECLQPGIKQGPPSMRTISGKLTAASSLEGELEEEPVGSEGFLAKILTSLASDTGGILKARHLPPGRSKSSTFLSKLMVLQKGRRLSYRDELKPSKRVSETIMGDPSLMVLEDGPSTGRSSPTTGACLKPAPASKMLKDPPTSPPQGTLDLLLSKVRPSGQNCSSSSRRSSWHVMNMNAAELDSSLPYDDTAAEDRRASTASVRSSGGEEKGGVQGSKSKRRWSVGWQLQEQLQEQQEQPMQQLLHGHDSLAHPLREEMDHVLGLAYDNFSFDAFKLAAVTQGHPLSTLAFYLFHKNNLITGFNLHAVKLARFLRNIEAGYCPKNPYHSAIHAADVLQTLHVVMQQGGIVPQYADRLSLMAALMAAIMHDYEHMGLTNDFLVNTSSTLAIRYNDHAPLENHHLAASFSLLCAPDQDFLGKLSKAEFTRLRKFVWYTLQKPKQGEGPFSPRTRLRSLRKSKSYGRAMPPRVSAPPPLTPKPPATTDCNFPTQAKPADSPSTTVSNLFGSLRRPRKSFEAQYFDIGPGANSTAKPSSNLSSQAPKQAPTPSSSAGQVGIAALDHLNWARQSPSGFASKIPSSTGFASSTERSEMELPSGTQISSTRQAIQAEPVNLDNAQKLLLLQIALKCADLGHVAEDHDVHIRWVHALEEEFYQQGDREKAANLPVSPLFDRVKPGVTKSQVGFFDVVVLPLYQALTSALPGIQPLLDGAERNYRFWKSEQLRL</sequence>
<dbReference type="InterPro" id="IPR036971">
    <property type="entry name" value="PDEase_catalytic_dom_sf"/>
</dbReference>
<feature type="compositionally biased region" description="Basic and acidic residues" evidence="7">
    <location>
        <begin position="96"/>
        <end position="111"/>
    </location>
</feature>
<keyword evidence="2 6" id="KW-0378">Hydrolase</keyword>
<feature type="binding site" evidence="5">
    <location>
        <position position="580"/>
    </location>
    <ligand>
        <name>Zn(2+)</name>
        <dbReference type="ChEBI" id="CHEBI:29105"/>
        <label>1</label>
    </ligand>
</feature>
<feature type="binding site" evidence="4">
    <location>
        <position position="581"/>
    </location>
    <ligand>
        <name>AMP</name>
        <dbReference type="ChEBI" id="CHEBI:456215"/>
    </ligand>
</feature>
<comment type="cofactor">
    <cofactor evidence="6">
        <name>a divalent metal cation</name>
        <dbReference type="ChEBI" id="CHEBI:60240"/>
    </cofactor>
    <text evidence="6">Binds 2 divalent metal cations per subunit. Site 1 may preferentially bind zinc ions, while site 2 has a preference for magnesium and/or manganese ions.</text>
</comment>
<evidence type="ECO:0000256" key="1">
    <source>
        <dbReference type="ARBA" id="ARBA00022723"/>
    </source>
</evidence>
<protein>
    <recommendedName>
        <fullName evidence="6">Phosphodiesterase</fullName>
        <ecNumber evidence="6">3.1.4.-</ecNumber>
    </recommendedName>
</protein>
<keyword evidence="8" id="KW-0812">Transmembrane</keyword>
<feature type="compositionally biased region" description="Polar residues" evidence="7">
    <location>
        <begin position="781"/>
        <end position="798"/>
    </location>
</feature>
<comment type="similarity">
    <text evidence="6">Belongs to the cyclic nucleotide phosphodiesterase family.</text>
</comment>
<feature type="transmembrane region" description="Helical" evidence="8">
    <location>
        <begin position="45"/>
        <end position="68"/>
    </location>
</feature>
<organism evidence="10">
    <name type="scientific">Dunaliella tertiolecta</name>
    <name type="common">Green alga</name>
    <dbReference type="NCBI Taxonomy" id="3047"/>
    <lineage>
        <taxon>Eukaryota</taxon>
        <taxon>Viridiplantae</taxon>
        <taxon>Chlorophyta</taxon>
        <taxon>core chlorophytes</taxon>
        <taxon>Chlorophyceae</taxon>
        <taxon>CS clade</taxon>
        <taxon>Chlamydomonadales</taxon>
        <taxon>Dunaliellaceae</taxon>
        <taxon>Dunaliella</taxon>
    </lineage>
</organism>
<evidence type="ECO:0000256" key="8">
    <source>
        <dbReference type="SAM" id="Phobius"/>
    </source>
</evidence>
<evidence type="ECO:0000313" key="10">
    <source>
        <dbReference type="EMBL" id="CAE0502594.1"/>
    </source>
</evidence>
<feature type="binding site" evidence="4">
    <location>
        <position position="893"/>
    </location>
    <ligand>
        <name>AMP</name>
        <dbReference type="ChEBI" id="CHEBI:456215"/>
    </ligand>
</feature>
<keyword evidence="8" id="KW-1133">Transmembrane helix</keyword>
<feature type="region of interest" description="Disordered" evidence="7">
    <location>
        <begin position="781"/>
        <end position="814"/>
    </location>
</feature>
<feature type="binding site" evidence="5">
    <location>
        <position position="842"/>
    </location>
    <ligand>
        <name>Zn(2+)</name>
        <dbReference type="ChEBI" id="CHEBI:29105"/>
        <label>1</label>
    </ligand>
</feature>
<dbReference type="GO" id="GO:0004114">
    <property type="term" value="F:3',5'-cyclic-nucleotide phosphodiesterase activity"/>
    <property type="evidence" value="ECO:0007669"/>
    <property type="project" value="InterPro"/>
</dbReference>
<evidence type="ECO:0000256" key="2">
    <source>
        <dbReference type="ARBA" id="ARBA00022801"/>
    </source>
</evidence>
<dbReference type="InterPro" id="IPR023088">
    <property type="entry name" value="PDEase"/>
</dbReference>
<evidence type="ECO:0000256" key="7">
    <source>
        <dbReference type="SAM" id="MobiDB-lite"/>
    </source>
</evidence>